<sequence length="199" mass="22388">MGLEEDEPMRLVVPARQAASLLQMLQEARLDAEETYWTQIAPGEVAKQRQGMPWPAMAERRDMLLGSDWEGVLAATPGRRARPVPGHLRRSCRAVRGALVRQRTRAGHHRSRAAAPDQPDPERRARRGAGRGQGAGAPAVSARIFQAHRFLETQPWPYVPPGYADPAKEQAQVEMSGRYRDFLTRAPYQRPPERRIRAC</sequence>
<evidence type="ECO:0000313" key="3">
    <source>
        <dbReference type="Proteomes" id="UP001501231"/>
    </source>
</evidence>
<protein>
    <submittedName>
        <fullName evidence="2">Uncharacterized protein</fullName>
    </submittedName>
</protein>
<gene>
    <name evidence="2" type="ORF">GCM10010191_04760</name>
</gene>
<feature type="region of interest" description="Disordered" evidence="1">
    <location>
        <begin position="96"/>
        <end position="139"/>
    </location>
</feature>
<evidence type="ECO:0000256" key="1">
    <source>
        <dbReference type="SAM" id="MobiDB-lite"/>
    </source>
</evidence>
<feature type="compositionally biased region" description="Basic residues" evidence="1">
    <location>
        <begin position="102"/>
        <end position="112"/>
    </location>
</feature>
<dbReference type="Proteomes" id="UP001501231">
    <property type="component" value="Unassembled WGS sequence"/>
</dbReference>
<accession>A0ABN3IC56</accession>
<dbReference type="EMBL" id="BAAARW010000002">
    <property type="protein sequence ID" value="GAA2400621.1"/>
    <property type="molecule type" value="Genomic_DNA"/>
</dbReference>
<organism evidence="2 3">
    <name type="scientific">Actinomadura vinacea</name>
    <dbReference type="NCBI Taxonomy" id="115336"/>
    <lineage>
        <taxon>Bacteria</taxon>
        <taxon>Bacillati</taxon>
        <taxon>Actinomycetota</taxon>
        <taxon>Actinomycetes</taxon>
        <taxon>Streptosporangiales</taxon>
        <taxon>Thermomonosporaceae</taxon>
        <taxon>Actinomadura</taxon>
    </lineage>
</organism>
<reference evidence="2 3" key="1">
    <citation type="journal article" date="2019" name="Int. J. Syst. Evol. Microbiol.">
        <title>The Global Catalogue of Microorganisms (GCM) 10K type strain sequencing project: providing services to taxonomists for standard genome sequencing and annotation.</title>
        <authorList>
            <consortium name="The Broad Institute Genomics Platform"/>
            <consortium name="The Broad Institute Genome Sequencing Center for Infectious Disease"/>
            <person name="Wu L."/>
            <person name="Ma J."/>
        </authorList>
    </citation>
    <scope>NUCLEOTIDE SEQUENCE [LARGE SCALE GENOMIC DNA]</scope>
    <source>
        <strain evidence="2 3">JCM 3325</strain>
    </source>
</reference>
<evidence type="ECO:0000313" key="2">
    <source>
        <dbReference type="EMBL" id="GAA2400621.1"/>
    </source>
</evidence>
<comment type="caution">
    <text evidence="2">The sequence shown here is derived from an EMBL/GenBank/DDBJ whole genome shotgun (WGS) entry which is preliminary data.</text>
</comment>
<name>A0ABN3IC56_9ACTN</name>
<proteinExistence type="predicted"/>
<keyword evidence="3" id="KW-1185">Reference proteome</keyword>